<sequence>MGSKFKGTFEEKVSLESYIKLFRASEIIKSKISTITHSFGYSDSQFYVMDVLYHLGSLPQKVLAEKTMRTEGNITMIINNLLKRKVIKRTKSKDDGRFHLISLTEKGMAEFEKLFPEFVREVQKVFSILTNEEKLLLQNLCKKLGVSLKEKLSD</sequence>
<comment type="caution">
    <text evidence="5">The sequence shown here is derived from an EMBL/GenBank/DDBJ whole genome shotgun (WGS) entry which is preliminary data.</text>
</comment>
<dbReference type="GO" id="GO:0003677">
    <property type="term" value="F:DNA binding"/>
    <property type="evidence" value="ECO:0007669"/>
    <property type="project" value="UniProtKB-KW"/>
</dbReference>
<dbReference type="GO" id="GO:0006950">
    <property type="term" value="P:response to stress"/>
    <property type="evidence" value="ECO:0007669"/>
    <property type="project" value="TreeGrafter"/>
</dbReference>
<dbReference type="InterPro" id="IPR036390">
    <property type="entry name" value="WH_DNA-bd_sf"/>
</dbReference>
<organism evidence="5">
    <name type="scientific">Ignavibacterium album</name>
    <dbReference type="NCBI Taxonomy" id="591197"/>
    <lineage>
        <taxon>Bacteria</taxon>
        <taxon>Pseudomonadati</taxon>
        <taxon>Ignavibacteriota</taxon>
        <taxon>Ignavibacteria</taxon>
        <taxon>Ignavibacteriales</taxon>
        <taxon>Ignavibacteriaceae</taxon>
        <taxon>Ignavibacterium</taxon>
    </lineage>
</organism>
<gene>
    <name evidence="5" type="ORF">ENS31_01855</name>
</gene>
<accession>A0A7V3E609</accession>
<keyword evidence="3" id="KW-0804">Transcription</keyword>
<keyword evidence="1" id="KW-0805">Transcription regulation</keyword>
<evidence type="ECO:0000256" key="2">
    <source>
        <dbReference type="ARBA" id="ARBA00023125"/>
    </source>
</evidence>
<dbReference type="Gene3D" id="1.10.10.10">
    <property type="entry name" value="Winged helix-like DNA-binding domain superfamily/Winged helix DNA-binding domain"/>
    <property type="match status" value="1"/>
</dbReference>
<dbReference type="PANTHER" id="PTHR33164">
    <property type="entry name" value="TRANSCRIPTIONAL REGULATOR, MARR FAMILY"/>
    <property type="match status" value="1"/>
</dbReference>
<dbReference type="EMBL" id="DSUJ01000008">
    <property type="protein sequence ID" value="HFI90256.1"/>
    <property type="molecule type" value="Genomic_DNA"/>
</dbReference>
<evidence type="ECO:0000256" key="3">
    <source>
        <dbReference type="ARBA" id="ARBA00023163"/>
    </source>
</evidence>
<dbReference type="PROSITE" id="PS50995">
    <property type="entry name" value="HTH_MARR_2"/>
    <property type="match status" value="1"/>
</dbReference>
<dbReference type="InterPro" id="IPR039422">
    <property type="entry name" value="MarR/SlyA-like"/>
</dbReference>
<reference evidence="5" key="1">
    <citation type="journal article" date="2020" name="mSystems">
        <title>Genome- and Community-Level Interaction Insights into Carbon Utilization and Element Cycling Functions of Hydrothermarchaeota in Hydrothermal Sediment.</title>
        <authorList>
            <person name="Zhou Z."/>
            <person name="Liu Y."/>
            <person name="Xu W."/>
            <person name="Pan J."/>
            <person name="Luo Z.H."/>
            <person name="Li M."/>
        </authorList>
    </citation>
    <scope>NUCLEOTIDE SEQUENCE [LARGE SCALE GENOMIC DNA]</scope>
    <source>
        <strain evidence="5">SpSt-479</strain>
    </source>
</reference>
<dbReference type="InterPro" id="IPR036388">
    <property type="entry name" value="WH-like_DNA-bd_sf"/>
</dbReference>
<evidence type="ECO:0000259" key="4">
    <source>
        <dbReference type="PROSITE" id="PS50995"/>
    </source>
</evidence>
<dbReference type="GO" id="GO:0003700">
    <property type="term" value="F:DNA-binding transcription factor activity"/>
    <property type="evidence" value="ECO:0007669"/>
    <property type="project" value="InterPro"/>
</dbReference>
<evidence type="ECO:0000256" key="1">
    <source>
        <dbReference type="ARBA" id="ARBA00023015"/>
    </source>
</evidence>
<dbReference type="SUPFAM" id="SSF46785">
    <property type="entry name" value="Winged helix' DNA-binding domain"/>
    <property type="match status" value="1"/>
</dbReference>
<feature type="domain" description="HTH marR-type" evidence="4">
    <location>
        <begin position="14"/>
        <end position="146"/>
    </location>
</feature>
<dbReference type="InterPro" id="IPR055166">
    <property type="entry name" value="Transc_reg_Sar_Rot_HTH"/>
</dbReference>
<name>A0A7V3E609_9BACT</name>
<dbReference type="PRINTS" id="PR00598">
    <property type="entry name" value="HTHMARR"/>
</dbReference>
<dbReference type="InterPro" id="IPR000835">
    <property type="entry name" value="HTH_MarR-typ"/>
</dbReference>
<evidence type="ECO:0000313" key="5">
    <source>
        <dbReference type="EMBL" id="HFI90256.1"/>
    </source>
</evidence>
<dbReference type="PANTHER" id="PTHR33164:SF101">
    <property type="entry name" value="TRANSCRIPTIONAL REPRESSOR MPRA"/>
    <property type="match status" value="1"/>
</dbReference>
<dbReference type="SMART" id="SM00347">
    <property type="entry name" value="HTH_MARR"/>
    <property type="match status" value="1"/>
</dbReference>
<dbReference type="Pfam" id="PF22381">
    <property type="entry name" value="Staph_reg_Sar_Rot"/>
    <property type="match status" value="1"/>
</dbReference>
<dbReference type="AlphaFoldDB" id="A0A7V3E609"/>
<protein>
    <submittedName>
        <fullName evidence="5">MarR family transcriptional regulator</fullName>
    </submittedName>
</protein>
<proteinExistence type="predicted"/>
<keyword evidence="2" id="KW-0238">DNA-binding</keyword>